<evidence type="ECO:0000313" key="14">
    <source>
        <dbReference type="Proteomes" id="UP000193719"/>
    </source>
</evidence>
<dbReference type="PANTHER" id="PTHR10642:SF26">
    <property type="entry name" value="RIBONUCLEASE H1"/>
    <property type="match status" value="1"/>
</dbReference>
<evidence type="ECO:0000256" key="2">
    <source>
        <dbReference type="ARBA" id="ARBA00001946"/>
    </source>
</evidence>
<accession>A0A1Y1V465</accession>
<keyword evidence="8" id="KW-0479">Metal-binding</keyword>
<dbReference type="InterPro" id="IPR050092">
    <property type="entry name" value="RNase_H"/>
</dbReference>
<dbReference type="InterPro" id="IPR012337">
    <property type="entry name" value="RNaseH-like_sf"/>
</dbReference>
<dbReference type="Gene3D" id="3.40.970.10">
    <property type="entry name" value="Ribonuclease H1, N-terminal domain"/>
    <property type="match status" value="3"/>
</dbReference>
<evidence type="ECO:0000256" key="3">
    <source>
        <dbReference type="ARBA" id="ARBA00004065"/>
    </source>
</evidence>
<keyword evidence="11" id="KW-0460">Magnesium</keyword>
<proteinExistence type="inferred from homology"/>
<comment type="catalytic activity">
    <reaction evidence="1">
        <text>Endonucleolytic cleavage to 5'-phosphomonoester.</text>
        <dbReference type="EC" id="3.1.26.4"/>
    </reaction>
</comment>
<comment type="cofactor">
    <cofactor evidence="2">
        <name>Mg(2+)</name>
        <dbReference type="ChEBI" id="CHEBI:18420"/>
    </cofactor>
</comment>
<dbReference type="SUPFAM" id="SSF55658">
    <property type="entry name" value="L9 N-domain-like"/>
    <property type="match status" value="3"/>
</dbReference>
<comment type="similarity">
    <text evidence="4">Belongs to the RNase H family.</text>
</comment>
<dbReference type="InterPro" id="IPR037056">
    <property type="entry name" value="RNase_H1_N_sf"/>
</dbReference>
<dbReference type="PROSITE" id="PS50879">
    <property type="entry name" value="RNASE_H_1"/>
    <property type="match status" value="1"/>
</dbReference>
<dbReference type="GO" id="GO:0003676">
    <property type="term" value="F:nucleic acid binding"/>
    <property type="evidence" value="ECO:0007669"/>
    <property type="project" value="InterPro"/>
</dbReference>
<feature type="domain" description="RNase H type-1" evidence="12">
    <location>
        <begin position="347"/>
        <end position="484"/>
    </location>
</feature>
<organism evidence="13 14">
    <name type="scientific">Piromyces finnis</name>
    <dbReference type="NCBI Taxonomy" id="1754191"/>
    <lineage>
        <taxon>Eukaryota</taxon>
        <taxon>Fungi</taxon>
        <taxon>Fungi incertae sedis</taxon>
        <taxon>Chytridiomycota</taxon>
        <taxon>Chytridiomycota incertae sedis</taxon>
        <taxon>Neocallimastigomycetes</taxon>
        <taxon>Neocallimastigales</taxon>
        <taxon>Neocallimastigaceae</taxon>
        <taxon>Piromyces</taxon>
    </lineage>
</organism>
<dbReference type="InterPro" id="IPR036397">
    <property type="entry name" value="RNaseH_sf"/>
</dbReference>
<keyword evidence="10" id="KW-0378">Hydrolase</keyword>
<dbReference type="PANTHER" id="PTHR10642">
    <property type="entry name" value="RIBONUCLEASE H1"/>
    <property type="match status" value="1"/>
</dbReference>
<dbReference type="CDD" id="cd09277">
    <property type="entry name" value="RNase_HI_bacteria_like"/>
    <property type="match status" value="1"/>
</dbReference>
<evidence type="ECO:0000256" key="5">
    <source>
        <dbReference type="ARBA" id="ARBA00012180"/>
    </source>
</evidence>
<sequence length="507" mass="58894">MVVKKFYAIKKGYTTGIFKSWKECKRHVLGYKGSVYKGFMTLKEAEDFLNGREVSVKLEDGVKKNMTKPKKSIKKYYAIKRGYKTGVFDTWDECKDYVMGYNGSIYKSFLTLEEAQDFVKGNELSEKMEAGVKIKEKKKTTFDRKFYAVRRGRNTGIFTTWEQCKKQVYGFRYPYYKSFYTLKEARDFLQGNDKEKDNSEDLQENMEIIDVDANSNNTGEENVMEIPENINTHENTENSNTNNIKENTNITSNLENINTHENTENLNTNNATENTNISNNSTNIKVNEISENADLDIIIIDDDDEKSNDNSTSTKLEKKIDIIENTTNSLNIDIKSKIMHDNINNGNQSKAVAYVDGSFNKKTKEYSYGAVIFYQNQGHHFYKKFNDPEMRKMRNVAGEIEGAKRAMSYCIENKIPEIDIYYDYIGIENWATNIWKATKPGTIQYKNYYNQIKKNLKVNFIKVKAHSDNKYNDLADRLAKKALNIRSDSSINIPKQNLYNNRLKNRK</sequence>
<keyword evidence="9" id="KW-0255">Endonuclease</keyword>
<gene>
    <name evidence="13" type="ORF">BCR36DRAFT_413821</name>
</gene>
<keyword evidence="7" id="KW-0540">Nuclease</keyword>
<comment type="function">
    <text evidence="3">Endonuclease that specifically degrades the RNA of RNA-DNA hybrids.</text>
</comment>
<evidence type="ECO:0000259" key="12">
    <source>
        <dbReference type="PROSITE" id="PS50879"/>
    </source>
</evidence>
<evidence type="ECO:0000256" key="9">
    <source>
        <dbReference type="ARBA" id="ARBA00022759"/>
    </source>
</evidence>
<dbReference type="GO" id="GO:0043137">
    <property type="term" value="P:DNA replication, removal of RNA primer"/>
    <property type="evidence" value="ECO:0007669"/>
    <property type="project" value="TreeGrafter"/>
</dbReference>
<evidence type="ECO:0000256" key="10">
    <source>
        <dbReference type="ARBA" id="ARBA00022801"/>
    </source>
</evidence>
<dbReference type="Pfam" id="PF01693">
    <property type="entry name" value="Cauli_VI"/>
    <property type="match status" value="3"/>
</dbReference>
<dbReference type="InterPro" id="IPR009027">
    <property type="entry name" value="Ribosomal_bL9/RNase_H1_N"/>
</dbReference>
<evidence type="ECO:0000256" key="8">
    <source>
        <dbReference type="ARBA" id="ARBA00022723"/>
    </source>
</evidence>
<keyword evidence="14" id="KW-1185">Reference proteome</keyword>
<protein>
    <recommendedName>
        <fullName evidence="6">Ribonuclease H</fullName>
        <ecNumber evidence="5">3.1.26.4</ecNumber>
    </recommendedName>
</protein>
<evidence type="ECO:0000256" key="7">
    <source>
        <dbReference type="ARBA" id="ARBA00022722"/>
    </source>
</evidence>
<evidence type="ECO:0000313" key="13">
    <source>
        <dbReference type="EMBL" id="ORX46871.1"/>
    </source>
</evidence>
<comment type="caution">
    <text evidence="13">The sequence shown here is derived from an EMBL/GenBank/DDBJ whole genome shotgun (WGS) entry which is preliminary data.</text>
</comment>
<dbReference type="EMBL" id="MCFH01000033">
    <property type="protein sequence ID" value="ORX46871.1"/>
    <property type="molecule type" value="Genomic_DNA"/>
</dbReference>
<name>A0A1Y1V465_9FUNG</name>
<reference evidence="13 14" key="2">
    <citation type="submission" date="2016-08" db="EMBL/GenBank/DDBJ databases">
        <title>Pervasive Adenine N6-methylation of Active Genes in Fungi.</title>
        <authorList>
            <consortium name="DOE Joint Genome Institute"/>
            <person name="Mondo S.J."/>
            <person name="Dannebaum R.O."/>
            <person name="Kuo R.C."/>
            <person name="Labutti K."/>
            <person name="Haridas S."/>
            <person name="Kuo A."/>
            <person name="Salamov A."/>
            <person name="Ahrendt S.R."/>
            <person name="Lipzen A."/>
            <person name="Sullivan W."/>
            <person name="Andreopoulos W.B."/>
            <person name="Clum A."/>
            <person name="Lindquist E."/>
            <person name="Daum C."/>
            <person name="Ramamoorthy G.K."/>
            <person name="Gryganskyi A."/>
            <person name="Culley D."/>
            <person name="Magnuson J.K."/>
            <person name="James T.Y."/>
            <person name="O'Malley M.A."/>
            <person name="Stajich J.E."/>
            <person name="Spatafora J.W."/>
            <person name="Visel A."/>
            <person name="Grigoriev I.V."/>
        </authorList>
    </citation>
    <scope>NUCLEOTIDE SEQUENCE [LARGE SCALE GENOMIC DNA]</scope>
    <source>
        <strain evidence="14">finn</strain>
    </source>
</reference>
<dbReference type="AlphaFoldDB" id="A0A1Y1V465"/>
<dbReference type="FunFam" id="3.40.970.10:FF:000001">
    <property type="entry name" value="Ribonuclease H1"/>
    <property type="match status" value="2"/>
</dbReference>
<dbReference type="GO" id="GO:0004523">
    <property type="term" value="F:RNA-DNA hybrid ribonuclease activity"/>
    <property type="evidence" value="ECO:0007669"/>
    <property type="project" value="UniProtKB-EC"/>
</dbReference>
<evidence type="ECO:0000256" key="4">
    <source>
        <dbReference type="ARBA" id="ARBA00005300"/>
    </source>
</evidence>
<dbReference type="STRING" id="1754191.A0A1Y1V465"/>
<evidence type="ECO:0000256" key="1">
    <source>
        <dbReference type="ARBA" id="ARBA00000077"/>
    </source>
</evidence>
<dbReference type="Pfam" id="PF13456">
    <property type="entry name" value="RVT_3"/>
    <property type="match status" value="1"/>
</dbReference>
<dbReference type="InterPro" id="IPR002156">
    <property type="entry name" value="RNaseH_domain"/>
</dbReference>
<dbReference type="FunFam" id="3.40.970.10:FF:000002">
    <property type="entry name" value="Ribonuclease H"/>
    <property type="match status" value="1"/>
</dbReference>
<evidence type="ECO:0000256" key="6">
    <source>
        <dbReference type="ARBA" id="ARBA00017721"/>
    </source>
</evidence>
<dbReference type="OrthoDB" id="407198at2759"/>
<dbReference type="SUPFAM" id="SSF53098">
    <property type="entry name" value="Ribonuclease H-like"/>
    <property type="match status" value="1"/>
</dbReference>
<dbReference type="EC" id="3.1.26.4" evidence="5"/>
<dbReference type="InterPro" id="IPR011320">
    <property type="entry name" value="RNase_H1_N"/>
</dbReference>
<dbReference type="Proteomes" id="UP000193719">
    <property type="component" value="Unassembled WGS sequence"/>
</dbReference>
<reference evidence="13 14" key="1">
    <citation type="submission" date="2016-08" db="EMBL/GenBank/DDBJ databases">
        <title>Genomes of anaerobic fungi encode conserved fungal cellulosomes for biomass hydrolysis.</title>
        <authorList>
            <consortium name="DOE Joint Genome Institute"/>
            <person name="Haitjema C.H."/>
            <person name="Gilmore S.P."/>
            <person name="Henske J.K."/>
            <person name="Solomon K.V."/>
            <person name="De Groot R."/>
            <person name="Kuo A."/>
            <person name="Mondo S.J."/>
            <person name="Salamov A.A."/>
            <person name="Labutti K."/>
            <person name="Zhao Z."/>
            <person name="Chiniquy J."/>
            <person name="Barry K."/>
            <person name="Brewer H.M."/>
            <person name="Purvine S.O."/>
            <person name="Wright A.T."/>
            <person name="Boxma B."/>
            <person name="Van Alen T."/>
            <person name="Hackstein J.H."/>
            <person name="Baker S.E."/>
            <person name="Grigoriev I.V."/>
            <person name="O'Malley M.A."/>
        </authorList>
    </citation>
    <scope>NUCLEOTIDE SEQUENCE [LARGE SCALE GENOMIC DNA]</scope>
    <source>
        <strain evidence="14">finn</strain>
    </source>
</reference>
<dbReference type="GO" id="GO:0046872">
    <property type="term" value="F:metal ion binding"/>
    <property type="evidence" value="ECO:0007669"/>
    <property type="project" value="UniProtKB-KW"/>
</dbReference>
<evidence type="ECO:0000256" key="11">
    <source>
        <dbReference type="ARBA" id="ARBA00022842"/>
    </source>
</evidence>
<dbReference type="Gene3D" id="3.30.420.10">
    <property type="entry name" value="Ribonuclease H-like superfamily/Ribonuclease H"/>
    <property type="match status" value="1"/>
</dbReference>